<dbReference type="GO" id="GO:0006355">
    <property type="term" value="P:regulation of DNA-templated transcription"/>
    <property type="evidence" value="ECO:0007669"/>
    <property type="project" value="InterPro"/>
</dbReference>
<dbReference type="STRING" id="1235794.C811_01843"/>
<keyword evidence="5" id="KW-1133">Transmembrane helix</keyword>
<reference evidence="7 8" key="1">
    <citation type="submission" date="2013-04" db="EMBL/GenBank/DDBJ databases">
        <title>The Genome Sequence of Enterorhabdus caecimuris B7.</title>
        <authorList>
            <consortium name="The Broad Institute Genomics Platform"/>
            <consortium name="The Broad Institute Genome Sequencing Center for Infectious Disease"/>
            <person name="Earl A."/>
            <person name="Xavier R."/>
            <person name="Elson C."/>
            <person name="Duck W."/>
            <person name="Walker B."/>
            <person name="Young S."/>
            <person name="Zeng Q."/>
            <person name="Gargeya S."/>
            <person name="Fitzgerald M."/>
            <person name="Haas B."/>
            <person name="Abouelleil A."/>
            <person name="Allen A.W."/>
            <person name="Alvarado L."/>
            <person name="Arachchi H.M."/>
            <person name="Berlin A.M."/>
            <person name="Chapman S.B."/>
            <person name="Gainer-Dewar J."/>
            <person name="Goldberg J."/>
            <person name="Griggs A."/>
            <person name="Gujja S."/>
            <person name="Hansen M."/>
            <person name="Howarth C."/>
            <person name="Imamovic A."/>
            <person name="Ireland A."/>
            <person name="Larimer J."/>
            <person name="McCowan C."/>
            <person name="Murphy C."/>
            <person name="Pearson M."/>
            <person name="Poon T.W."/>
            <person name="Priest M."/>
            <person name="Roberts A."/>
            <person name="Saif S."/>
            <person name="Shea T."/>
            <person name="Sisk P."/>
            <person name="Sykes S."/>
            <person name="Wortman J."/>
            <person name="Nusbaum C."/>
            <person name="Birren B."/>
        </authorList>
    </citation>
    <scope>NUCLEOTIDE SEQUENCE [LARGE SCALE GENOMIC DNA]</scope>
    <source>
        <strain evidence="7 8">B7</strain>
    </source>
</reference>
<keyword evidence="1" id="KW-0805">Transcription regulation</keyword>
<proteinExistence type="predicted"/>
<feature type="transmembrane region" description="Helical" evidence="5">
    <location>
        <begin position="324"/>
        <end position="346"/>
    </location>
</feature>
<feature type="transmembrane region" description="Helical" evidence="5">
    <location>
        <begin position="237"/>
        <end position="256"/>
    </location>
</feature>
<dbReference type="AlphaFoldDB" id="R9KUJ0"/>
<dbReference type="eggNOG" id="COG2197">
    <property type="taxonomic scope" value="Bacteria"/>
</dbReference>
<dbReference type="InterPro" id="IPR000792">
    <property type="entry name" value="Tscrpt_reg_LuxR_C"/>
</dbReference>
<evidence type="ECO:0000256" key="2">
    <source>
        <dbReference type="ARBA" id="ARBA00023125"/>
    </source>
</evidence>
<evidence type="ECO:0000259" key="6">
    <source>
        <dbReference type="PROSITE" id="PS50043"/>
    </source>
</evidence>
<dbReference type="HOGENOM" id="CLU_027066_3_0_11"/>
<feature type="transmembrane region" description="Helical" evidence="5">
    <location>
        <begin position="294"/>
        <end position="312"/>
    </location>
</feature>
<feature type="transmembrane region" description="Helical" evidence="5">
    <location>
        <begin position="42"/>
        <end position="60"/>
    </location>
</feature>
<feature type="transmembrane region" description="Helical" evidence="5">
    <location>
        <begin position="352"/>
        <end position="372"/>
    </location>
</feature>
<keyword evidence="5" id="KW-0472">Membrane</keyword>
<dbReference type="Gene3D" id="1.10.10.10">
    <property type="entry name" value="Winged helix-like DNA-binding domain superfamily/Winged helix DNA-binding domain"/>
    <property type="match status" value="1"/>
</dbReference>
<keyword evidence="5" id="KW-0812">Transmembrane</keyword>
<feature type="domain" description="HTH luxR-type" evidence="6">
    <location>
        <begin position="417"/>
        <end position="482"/>
    </location>
</feature>
<dbReference type="InterPro" id="IPR036388">
    <property type="entry name" value="WH-like_DNA-bd_sf"/>
</dbReference>
<dbReference type="Pfam" id="PF00196">
    <property type="entry name" value="GerE"/>
    <property type="match status" value="1"/>
</dbReference>
<dbReference type="InterPro" id="IPR016032">
    <property type="entry name" value="Sig_transdc_resp-reg_C-effctor"/>
</dbReference>
<dbReference type="GO" id="GO:0003677">
    <property type="term" value="F:DNA binding"/>
    <property type="evidence" value="ECO:0007669"/>
    <property type="project" value="UniProtKB-KW"/>
</dbReference>
<dbReference type="PRINTS" id="PR00038">
    <property type="entry name" value="HTHLUXR"/>
</dbReference>
<keyword evidence="2" id="KW-0238">DNA-binding</keyword>
<name>R9KUJ0_9ACTN</name>
<feature type="transmembrane region" description="Helical" evidence="5">
    <location>
        <begin position="200"/>
        <end position="217"/>
    </location>
</feature>
<feature type="transmembrane region" description="Helical" evidence="5">
    <location>
        <begin position="72"/>
        <end position="95"/>
    </location>
</feature>
<dbReference type="CDD" id="cd06170">
    <property type="entry name" value="LuxR_C_like"/>
    <property type="match status" value="1"/>
</dbReference>
<gene>
    <name evidence="7" type="ORF">C811_01843</name>
</gene>
<accession>R9KUJ0</accession>
<feature type="transmembrane region" description="Helical" evidence="5">
    <location>
        <begin position="131"/>
        <end position="152"/>
    </location>
</feature>
<evidence type="ECO:0000256" key="5">
    <source>
        <dbReference type="SAM" id="Phobius"/>
    </source>
</evidence>
<evidence type="ECO:0000256" key="1">
    <source>
        <dbReference type="ARBA" id="ARBA00023015"/>
    </source>
</evidence>
<dbReference type="SMART" id="SM00421">
    <property type="entry name" value="HTH_LUXR"/>
    <property type="match status" value="1"/>
</dbReference>
<feature type="transmembrane region" description="Helical" evidence="5">
    <location>
        <begin position="158"/>
        <end position="179"/>
    </location>
</feature>
<feature type="transmembrane region" description="Helical" evidence="5">
    <location>
        <begin position="101"/>
        <end position="119"/>
    </location>
</feature>
<evidence type="ECO:0000256" key="3">
    <source>
        <dbReference type="ARBA" id="ARBA00023163"/>
    </source>
</evidence>
<evidence type="ECO:0000313" key="7">
    <source>
        <dbReference type="EMBL" id="EOS50219.1"/>
    </source>
</evidence>
<dbReference type="SUPFAM" id="SSF46894">
    <property type="entry name" value="C-terminal effector domain of the bipartite response regulators"/>
    <property type="match status" value="1"/>
</dbReference>
<evidence type="ECO:0000256" key="4">
    <source>
        <dbReference type="SAM" id="MobiDB-lite"/>
    </source>
</evidence>
<dbReference type="PANTHER" id="PTHR44688:SF16">
    <property type="entry name" value="DNA-BINDING TRANSCRIPTIONAL ACTIVATOR DEVR_DOSR"/>
    <property type="match status" value="1"/>
</dbReference>
<dbReference type="PANTHER" id="PTHR44688">
    <property type="entry name" value="DNA-BINDING TRANSCRIPTIONAL ACTIVATOR DEVR_DOSR"/>
    <property type="match status" value="1"/>
</dbReference>
<keyword evidence="8" id="KW-1185">Reference proteome</keyword>
<organism evidence="7 8">
    <name type="scientific">Adlercreutzia caecimuris B7</name>
    <dbReference type="NCBI Taxonomy" id="1235794"/>
    <lineage>
        <taxon>Bacteria</taxon>
        <taxon>Bacillati</taxon>
        <taxon>Actinomycetota</taxon>
        <taxon>Coriobacteriia</taxon>
        <taxon>Eggerthellales</taxon>
        <taxon>Eggerthellaceae</taxon>
        <taxon>Adlercreutzia</taxon>
    </lineage>
</organism>
<comment type="caution">
    <text evidence="7">The sequence shown here is derived from an EMBL/GenBank/DDBJ whole genome shotgun (WGS) entry which is preliminary data.</text>
</comment>
<protein>
    <recommendedName>
        <fullName evidence="6">HTH luxR-type domain-containing protein</fullName>
    </recommendedName>
</protein>
<sequence>MGWPAAKYLPYAFWRAWFLVMYSSPIWMYFALPDAANPGLQMHYVSTTCFIVISVLLAFFHIRAVGLLSSRVFMVLMGVVAGTGVVLEFGVLALWGSADNGLFWVGAALTGLATAPIAVRAGQIYASVRVGAAVTATLLSDVAAGLIFFFAVGTWPAIGLLLAAGLPLLSALTLAISSVGDDDSAAPEEPVDFTRAPVKPFSYFLVAAFLIGAVAFLQNSLGGSWLDQASIDSGSTLGVSLLIMACFVLTVAFACVQKIRLEALYRPTILMLSACVLFAYLIHFGSPVAMGGTLLVYCLFSSYIWVLMAYLGHGRYFSPIQVFGYGRAVYAGGSLIGGLVGVYLLPSLEATQGIPAIAVAMVGILLLCAVAIRPKDLASILVQDDGEDRVREEGRARVRIEEPASSSSAHGDTESPATPGDVHLSPREMEVYALMRDGRDAAYIADSLCVSRNTAKTHIRNIYGKFGVHTRQEFIDVMQGRAPGQP</sequence>
<feature type="transmembrane region" description="Helical" evidence="5">
    <location>
        <begin position="263"/>
        <end position="282"/>
    </location>
</feature>
<feature type="region of interest" description="Disordered" evidence="4">
    <location>
        <begin position="399"/>
        <end position="423"/>
    </location>
</feature>
<dbReference type="Proteomes" id="UP000014204">
    <property type="component" value="Unassembled WGS sequence"/>
</dbReference>
<feature type="transmembrane region" description="Helical" evidence="5">
    <location>
        <begin position="12"/>
        <end position="30"/>
    </location>
</feature>
<evidence type="ECO:0000313" key="8">
    <source>
        <dbReference type="Proteomes" id="UP000014204"/>
    </source>
</evidence>
<dbReference type="PROSITE" id="PS50043">
    <property type="entry name" value="HTH_LUXR_2"/>
    <property type="match status" value="1"/>
</dbReference>
<dbReference type="EMBL" id="ASSY01000009">
    <property type="protein sequence ID" value="EOS50219.1"/>
    <property type="molecule type" value="Genomic_DNA"/>
</dbReference>
<keyword evidence="3" id="KW-0804">Transcription</keyword>